<accession>A0ABP9XYU1</accession>
<protein>
    <recommendedName>
        <fullName evidence="5">Zinc finger PHD-type domain-containing protein</fullName>
    </recommendedName>
</protein>
<evidence type="ECO:0000259" key="5">
    <source>
        <dbReference type="SMART" id="SM00249"/>
    </source>
</evidence>
<evidence type="ECO:0000256" key="2">
    <source>
        <dbReference type="ARBA" id="ARBA00022771"/>
    </source>
</evidence>
<dbReference type="EMBL" id="BAABUJ010000014">
    <property type="protein sequence ID" value="GAA5799935.1"/>
    <property type="molecule type" value="Genomic_DNA"/>
</dbReference>
<keyword evidence="3" id="KW-0862">Zinc</keyword>
<feature type="compositionally biased region" description="Low complexity" evidence="4">
    <location>
        <begin position="168"/>
        <end position="179"/>
    </location>
</feature>
<dbReference type="SMART" id="SM00249">
    <property type="entry name" value="PHD"/>
    <property type="match status" value="1"/>
</dbReference>
<dbReference type="InterPro" id="IPR013083">
    <property type="entry name" value="Znf_RING/FYVE/PHD"/>
</dbReference>
<feature type="region of interest" description="Disordered" evidence="4">
    <location>
        <begin position="381"/>
        <end position="428"/>
    </location>
</feature>
<name>A0ABP9XYU1_9FUNG</name>
<gene>
    <name evidence="6" type="ORF">HPULCUR_005356</name>
</gene>
<evidence type="ECO:0000256" key="3">
    <source>
        <dbReference type="ARBA" id="ARBA00022833"/>
    </source>
</evidence>
<dbReference type="InterPro" id="IPR011011">
    <property type="entry name" value="Znf_FYVE_PHD"/>
</dbReference>
<evidence type="ECO:0000256" key="4">
    <source>
        <dbReference type="SAM" id="MobiDB-lite"/>
    </source>
</evidence>
<feature type="domain" description="Zinc finger PHD-type" evidence="5">
    <location>
        <begin position="579"/>
        <end position="633"/>
    </location>
</feature>
<sequence length="686" mass="77080">MSYSRVMPNIKPYPHHQDTIYDMTYQQPRHTQSQQQHYSVYRPAYHRIPSTPAIAPRQSSKDVWASMSPEVSPIVVPSMSAATLDFYQSTVASNYGYQTQQQQYYRQPVVQSSNYQQTPSSMHHIPIHHTLENATITYDTVEQDFQKDLVKDVFFSPAMIHHHGREMSPSNESTSSGSSTCCAQSDNDESDAATSPAAAESFSPHETPSDLLMLDDNVHLFDFGLDLATASTTTNSNQTTTSSYEEVMIAAAAAKKKPAFTLSLKNNQKFHFNNSLPTPPAADYNMFPSQQKNKRRCSDSVLQDRLKKKKQRVSTGHLRAFASPPSSPTPTTLKNETIFETHCDYFEDASGEESSDDDDEHYTKRSSLEYNRHDLNAASDFQSNTVTLSDDDEDSFSTTSWEEEEEVVSDGEESVASEEEDDEFKAPVKYTPKKLKKNLILMQSNTTVHPLCNKKKSFDQVVVTTDHHTTTTTATPVLVNPFVAVVTDDDALSNVSPRPTATPTIYQKLTKASIDWCRYCGTTEGVNWRPGPWGKRTLCNKHGCDYKGYGFACKLPRLDLTGFTRESIDDRERPVLQLYCSGCQRKDSWENNVLVRCEGCPKAFHQNCCPTAGELSDTFVKSKEAWFCDASCCENTRRKRIVVELPRKRLPLMCAPKSNSLANTSVSSESSCRPRTLRESCISSSR</sequence>
<feature type="compositionally biased region" description="Basic and acidic residues" evidence="4">
    <location>
        <begin position="296"/>
        <end position="305"/>
    </location>
</feature>
<evidence type="ECO:0000313" key="6">
    <source>
        <dbReference type="EMBL" id="GAA5799935.1"/>
    </source>
</evidence>
<evidence type="ECO:0000256" key="1">
    <source>
        <dbReference type="ARBA" id="ARBA00022723"/>
    </source>
</evidence>
<feature type="region of interest" description="Disordered" evidence="4">
    <location>
        <begin position="164"/>
        <end position="208"/>
    </location>
</feature>
<evidence type="ECO:0000313" key="7">
    <source>
        <dbReference type="Proteomes" id="UP001476247"/>
    </source>
</evidence>
<dbReference type="InterPro" id="IPR001965">
    <property type="entry name" value="Znf_PHD"/>
</dbReference>
<keyword evidence="1" id="KW-0479">Metal-binding</keyword>
<proteinExistence type="predicted"/>
<comment type="caution">
    <text evidence="6">The sequence shown here is derived from an EMBL/GenBank/DDBJ whole genome shotgun (WGS) entry which is preliminary data.</text>
</comment>
<keyword evidence="2" id="KW-0863">Zinc-finger</keyword>
<feature type="region of interest" description="Disordered" evidence="4">
    <location>
        <begin position="271"/>
        <end position="333"/>
    </location>
</feature>
<organism evidence="6 7">
    <name type="scientific">Helicostylum pulchrum</name>
    <dbReference type="NCBI Taxonomy" id="562976"/>
    <lineage>
        <taxon>Eukaryota</taxon>
        <taxon>Fungi</taxon>
        <taxon>Fungi incertae sedis</taxon>
        <taxon>Mucoromycota</taxon>
        <taxon>Mucoromycotina</taxon>
        <taxon>Mucoromycetes</taxon>
        <taxon>Mucorales</taxon>
        <taxon>Mucorineae</taxon>
        <taxon>Mucoraceae</taxon>
        <taxon>Helicostylum</taxon>
    </lineage>
</organism>
<keyword evidence="7" id="KW-1185">Reference proteome</keyword>
<dbReference type="SUPFAM" id="SSF57903">
    <property type="entry name" value="FYVE/PHD zinc finger"/>
    <property type="match status" value="1"/>
</dbReference>
<dbReference type="Proteomes" id="UP001476247">
    <property type="component" value="Unassembled WGS sequence"/>
</dbReference>
<feature type="compositionally biased region" description="Acidic residues" evidence="4">
    <location>
        <begin position="389"/>
        <end position="423"/>
    </location>
</feature>
<dbReference type="Gene3D" id="3.30.40.10">
    <property type="entry name" value="Zinc/RING finger domain, C3HC4 (zinc finger)"/>
    <property type="match status" value="1"/>
</dbReference>
<reference evidence="6 7" key="1">
    <citation type="submission" date="2024-04" db="EMBL/GenBank/DDBJ databases">
        <title>genome sequences of Mucor flavus KT1a and Helicostylum pulchrum KT1b strains isolation_sourced from the surface of a dry-aged beef.</title>
        <authorList>
            <person name="Toyotome T."/>
            <person name="Hosono M."/>
            <person name="Torimaru M."/>
            <person name="Fukuda K."/>
            <person name="Mikami N."/>
        </authorList>
    </citation>
    <scope>NUCLEOTIDE SEQUENCE [LARGE SCALE GENOMIC DNA]</scope>
    <source>
        <strain evidence="6 7">KT1b</strain>
    </source>
</reference>